<evidence type="ECO:0000313" key="1">
    <source>
        <dbReference type="EMBL" id="ADO99522.1"/>
    </source>
</evidence>
<dbReference type="OrthoDB" id="27106at10239"/>
<dbReference type="KEGG" id="vg:10328534"/>
<accession>E3SQ00</accession>
<protein>
    <submittedName>
        <fullName evidence="1">Uncharacterized protein</fullName>
    </submittedName>
</protein>
<dbReference type="RefSeq" id="YP_004323868.1">
    <property type="nucleotide sequence ID" value="NC_015286.1"/>
</dbReference>
<name>E3SQ00_9CAUD</name>
<dbReference type="Proteomes" id="UP000006535">
    <property type="component" value="Segment"/>
</dbReference>
<proteinExistence type="predicted"/>
<keyword evidence="2" id="KW-1185">Reference proteome</keyword>
<dbReference type="EMBL" id="GU071106">
    <property type="protein sequence ID" value="ADO99522.1"/>
    <property type="molecule type" value="Genomic_DNA"/>
</dbReference>
<organism evidence="1 2">
    <name type="scientific">Synechococcus phage Syn19</name>
    <dbReference type="NCBI Taxonomy" id="445684"/>
    <lineage>
        <taxon>Viruses</taxon>
        <taxon>Duplodnaviria</taxon>
        <taxon>Heunggongvirae</taxon>
        <taxon>Uroviricota</taxon>
        <taxon>Caudoviricetes</taxon>
        <taxon>Pantevenvirales</taxon>
        <taxon>Kyanoviridae</taxon>
        <taxon>Pontusvirus</taxon>
        <taxon>Pontusvirus syn19</taxon>
    </lineage>
</organism>
<sequence>MMETYAQQRKCRLADVILDYLDDEEVSARRLYEELIAETSEMIDYHQRHAKKYEEFRELIQGHRLIDSFESD</sequence>
<evidence type="ECO:0000313" key="2">
    <source>
        <dbReference type="Proteomes" id="UP000006535"/>
    </source>
</evidence>
<reference evidence="1 2" key="1">
    <citation type="journal article" date="2010" name="Environ. Microbiol.">
        <title>Genomic analysis of oceanic cyanobacterial myoviruses compared with T4-like myoviruses from diverse hosts and environments.</title>
        <authorList>
            <person name="Sullivan M.B."/>
            <person name="Huang K.H."/>
            <person name="Ignacio-Espinoza J.C."/>
            <person name="Berlin A.M."/>
            <person name="Kelly L."/>
            <person name="Weigele P.R."/>
            <person name="DeFrancesco A.S."/>
            <person name="Kern S.E."/>
            <person name="Thompson L.R."/>
            <person name="Young S."/>
            <person name="Yandava C."/>
            <person name="Fu R."/>
            <person name="Krastins B."/>
            <person name="Chase M."/>
            <person name="Sarracino D."/>
            <person name="Osburne M.S."/>
            <person name="Henn M.R."/>
            <person name="Chisholm S.W."/>
        </authorList>
    </citation>
    <scope>NUCLEOTIDE SEQUENCE [LARGE SCALE GENOMIC DNA]</scope>
    <source>
        <strain evidence="1">Syn19</strain>
    </source>
</reference>
<gene>
    <name evidence="1" type="ORF">Syn19_035</name>
</gene>
<dbReference type="GeneID" id="10328534"/>